<dbReference type="AlphaFoldDB" id="A0A1X3DDK7"/>
<evidence type="ECO:0000313" key="2">
    <source>
        <dbReference type="EMBL" id="OSI17855.1"/>
    </source>
</evidence>
<feature type="chain" id="PRO_5013344289" evidence="1">
    <location>
        <begin position="19"/>
        <end position="162"/>
    </location>
</feature>
<dbReference type="RefSeq" id="WP_085365528.1">
    <property type="nucleotide sequence ID" value="NZ_CAUJPZ010000010.1"/>
</dbReference>
<sequence>MKHILFAATLAAALSACTVGTPGMSVGLGVGTSIGRHVGLGTSINIPVGLDRTRSGGNTKDGVNVVEEQIVTYFDAQGNARNQSVKGGFHRQLISKRSNEYIVQDFYSDNNQKRTDPYTLPRNRLMDFRAHPEDGTLTTYAYNGNVMQQQVFKNGKLVNAKY</sequence>
<protein>
    <submittedName>
        <fullName evidence="2">NemA protein</fullName>
    </submittedName>
</protein>
<dbReference type="OrthoDB" id="7054253at2"/>
<dbReference type="PROSITE" id="PS51257">
    <property type="entry name" value="PROKAR_LIPOPROTEIN"/>
    <property type="match status" value="1"/>
</dbReference>
<feature type="signal peptide" evidence="1">
    <location>
        <begin position="1"/>
        <end position="18"/>
    </location>
</feature>
<comment type="caution">
    <text evidence="2">The sequence shown here is derived from an EMBL/GenBank/DDBJ whole genome shotgun (WGS) entry which is preliminary data.</text>
</comment>
<reference evidence="3" key="1">
    <citation type="submission" date="2017-01" db="EMBL/GenBank/DDBJ databases">
        <authorList>
            <person name="Wolfgang W.J."/>
            <person name="Cole J."/>
            <person name="Wroblewski D."/>
            <person name="Mcginnis J."/>
            <person name="Musser K.A."/>
        </authorList>
    </citation>
    <scope>NUCLEOTIDE SEQUENCE [LARGE SCALE GENOMIC DNA]</scope>
    <source>
        <strain evidence="3">DSM 19151</strain>
    </source>
</reference>
<evidence type="ECO:0000313" key="3">
    <source>
        <dbReference type="Proteomes" id="UP000193118"/>
    </source>
</evidence>
<proteinExistence type="predicted"/>
<dbReference type="EMBL" id="MTBO01000007">
    <property type="protein sequence ID" value="OSI17855.1"/>
    <property type="molecule type" value="Genomic_DNA"/>
</dbReference>
<keyword evidence="1" id="KW-0732">Signal</keyword>
<organism evidence="2 3">
    <name type="scientific">Neisseria dentiae</name>
    <dbReference type="NCBI Taxonomy" id="194197"/>
    <lineage>
        <taxon>Bacteria</taxon>
        <taxon>Pseudomonadati</taxon>
        <taxon>Pseudomonadota</taxon>
        <taxon>Betaproteobacteria</taxon>
        <taxon>Neisseriales</taxon>
        <taxon>Neisseriaceae</taxon>
        <taxon>Neisseria</taxon>
    </lineage>
</organism>
<keyword evidence="3" id="KW-1185">Reference proteome</keyword>
<dbReference type="STRING" id="194197.BWD09_04535"/>
<evidence type="ECO:0000256" key="1">
    <source>
        <dbReference type="SAM" id="SignalP"/>
    </source>
</evidence>
<accession>A0A1X3DDK7</accession>
<dbReference type="Proteomes" id="UP000193118">
    <property type="component" value="Unassembled WGS sequence"/>
</dbReference>
<gene>
    <name evidence="2" type="ORF">BWD09_04535</name>
</gene>
<name>A0A1X3DDK7_9NEIS</name>
<dbReference type="GeneID" id="94580329"/>